<gene>
    <name evidence="18" type="ORF">HKT17_13955</name>
</gene>
<evidence type="ECO:0000256" key="14">
    <source>
        <dbReference type="ARBA" id="ARBA00023288"/>
    </source>
</evidence>
<evidence type="ECO:0000256" key="6">
    <source>
        <dbReference type="ARBA" id="ARBA00022692"/>
    </source>
</evidence>
<dbReference type="EMBL" id="CP053084">
    <property type="protein sequence ID" value="QJR30723.1"/>
    <property type="molecule type" value="Genomic_DNA"/>
</dbReference>
<evidence type="ECO:0000256" key="10">
    <source>
        <dbReference type="ARBA" id="ARBA00023114"/>
    </source>
</evidence>
<keyword evidence="8" id="KW-0625">Polysaccharide transport</keyword>
<dbReference type="RefSeq" id="WP_171100856.1">
    <property type="nucleotide sequence ID" value="NZ_CP053084.1"/>
</dbReference>
<evidence type="ECO:0000256" key="8">
    <source>
        <dbReference type="ARBA" id="ARBA00023047"/>
    </source>
</evidence>
<keyword evidence="19" id="KW-1185">Reference proteome</keyword>
<evidence type="ECO:0000256" key="13">
    <source>
        <dbReference type="ARBA" id="ARBA00023237"/>
    </source>
</evidence>
<keyword evidence="3" id="KW-0813">Transport</keyword>
<organism evidence="18 19">
    <name type="scientific">Limnobacter profundi</name>
    <dbReference type="NCBI Taxonomy" id="2732163"/>
    <lineage>
        <taxon>Bacteria</taxon>
        <taxon>Pseudomonadati</taxon>
        <taxon>Pseudomonadota</taxon>
        <taxon>Betaproteobacteria</taxon>
        <taxon>Burkholderiales</taxon>
        <taxon>Burkholderiaceae</taxon>
        <taxon>Limnobacter</taxon>
    </lineage>
</organism>
<evidence type="ECO:0000256" key="15">
    <source>
        <dbReference type="SAM" id="SignalP"/>
    </source>
</evidence>
<feature type="chain" id="PRO_5045540745" description="Sugar ABC transporter substrate-binding protein" evidence="15">
    <location>
        <begin position="23"/>
        <end position="378"/>
    </location>
</feature>
<evidence type="ECO:0000256" key="5">
    <source>
        <dbReference type="ARBA" id="ARBA00022597"/>
    </source>
</evidence>
<feature type="signal peptide" evidence="15">
    <location>
        <begin position="1"/>
        <end position="22"/>
    </location>
</feature>
<comment type="subcellular location">
    <subcellularLocation>
        <location evidence="1">Cell outer membrane</location>
        <topology evidence="1">Multi-pass membrane protein</topology>
    </subcellularLocation>
</comment>
<keyword evidence="9" id="KW-0406">Ion transport</keyword>
<evidence type="ECO:0000256" key="7">
    <source>
        <dbReference type="ARBA" id="ARBA00022729"/>
    </source>
</evidence>
<feature type="domain" description="SLBB" evidence="17">
    <location>
        <begin position="171"/>
        <end position="249"/>
    </location>
</feature>
<dbReference type="Pfam" id="PF02563">
    <property type="entry name" value="Poly_export"/>
    <property type="match status" value="1"/>
</dbReference>
<evidence type="ECO:0000256" key="2">
    <source>
        <dbReference type="ARBA" id="ARBA00009450"/>
    </source>
</evidence>
<dbReference type="InterPro" id="IPR054765">
    <property type="entry name" value="SLBB_dom"/>
</dbReference>
<evidence type="ECO:0000256" key="12">
    <source>
        <dbReference type="ARBA" id="ARBA00023139"/>
    </source>
</evidence>
<dbReference type="Gene3D" id="3.30.1950.10">
    <property type="entry name" value="wza like domain"/>
    <property type="match status" value="1"/>
</dbReference>
<proteinExistence type="inferred from homology"/>
<evidence type="ECO:0000259" key="16">
    <source>
        <dbReference type="Pfam" id="PF02563"/>
    </source>
</evidence>
<feature type="domain" description="Polysaccharide export protein N-terminal" evidence="16">
    <location>
        <begin position="81"/>
        <end position="163"/>
    </location>
</feature>
<dbReference type="Proteomes" id="UP000501130">
    <property type="component" value="Chromosome"/>
</dbReference>
<evidence type="ECO:0000256" key="1">
    <source>
        <dbReference type="ARBA" id="ARBA00004571"/>
    </source>
</evidence>
<name>A0ABX6N969_9BURK</name>
<evidence type="ECO:0000256" key="9">
    <source>
        <dbReference type="ARBA" id="ARBA00023065"/>
    </source>
</evidence>
<dbReference type="PROSITE" id="PS51257">
    <property type="entry name" value="PROKAR_LIPOPROTEIN"/>
    <property type="match status" value="1"/>
</dbReference>
<evidence type="ECO:0000313" key="19">
    <source>
        <dbReference type="Proteomes" id="UP000501130"/>
    </source>
</evidence>
<keyword evidence="7 15" id="KW-0732">Signal</keyword>
<feature type="domain" description="SLBB" evidence="17">
    <location>
        <begin position="256"/>
        <end position="343"/>
    </location>
</feature>
<keyword evidence="13" id="KW-0998">Cell outer membrane</keyword>
<keyword evidence="6" id="KW-0812">Transmembrane</keyword>
<comment type="similarity">
    <text evidence="2">Belongs to the BexD/CtrA/VexA family.</text>
</comment>
<dbReference type="Gene3D" id="3.10.560.10">
    <property type="entry name" value="Outer membrane lipoprotein wza domain like"/>
    <property type="match status" value="2"/>
</dbReference>
<evidence type="ECO:0000256" key="4">
    <source>
        <dbReference type="ARBA" id="ARBA00022452"/>
    </source>
</evidence>
<keyword evidence="4" id="KW-1134">Transmembrane beta strand</keyword>
<dbReference type="PANTHER" id="PTHR33619:SF3">
    <property type="entry name" value="POLYSACCHARIDE EXPORT PROTEIN GFCE-RELATED"/>
    <property type="match status" value="1"/>
</dbReference>
<keyword evidence="12" id="KW-0564">Palmitate</keyword>
<keyword evidence="14" id="KW-0449">Lipoprotein</keyword>
<keyword evidence="11" id="KW-0472">Membrane</keyword>
<protein>
    <recommendedName>
        <fullName evidence="20">Sugar ABC transporter substrate-binding protein</fullName>
    </recommendedName>
</protein>
<evidence type="ECO:0000259" key="17">
    <source>
        <dbReference type="Pfam" id="PF22461"/>
    </source>
</evidence>
<evidence type="ECO:0000256" key="11">
    <source>
        <dbReference type="ARBA" id="ARBA00023136"/>
    </source>
</evidence>
<dbReference type="PANTHER" id="PTHR33619">
    <property type="entry name" value="POLYSACCHARIDE EXPORT PROTEIN GFCE-RELATED"/>
    <property type="match status" value="1"/>
</dbReference>
<evidence type="ECO:0008006" key="20">
    <source>
        <dbReference type="Google" id="ProtNLM"/>
    </source>
</evidence>
<evidence type="ECO:0000313" key="18">
    <source>
        <dbReference type="EMBL" id="QJR30723.1"/>
    </source>
</evidence>
<keyword evidence="5" id="KW-0762">Sugar transport</keyword>
<dbReference type="InterPro" id="IPR049712">
    <property type="entry name" value="Poly_export"/>
</dbReference>
<reference evidence="18 19" key="1">
    <citation type="submission" date="2020-05" db="EMBL/GenBank/DDBJ databases">
        <title>Compete genome of Limnobacter sp. SAORIC-580.</title>
        <authorList>
            <person name="Song J."/>
            <person name="Cho J.-C."/>
        </authorList>
    </citation>
    <scope>NUCLEOTIDE SEQUENCE [LARGE SCALE GENOMIC DNA]</scope>
    <source>
        <strain evidence="18 19">SAORIC-580</strain>
    </source>
</reference>
<dbReference type="Pfam" id="PF22461">
    <property type="entry name" value="SLBB_2"/>
    <property type="match status" value="2"/>
</dbReference>
<sequence>MFFARKFSIGAFLCIPLLGACAYPGQYFGIDAEKGNSQEVAANGVDYTLTPIDAVSLNALASRSSAQAELVPATFTPEAGAYQYLIGVGDLVRITVWDHPELTNPAGNTTGQLQGQVVLPDGTFYFPFLNKVKAAGRTTDEIRVEMTRNLEKFIRSPQVDVYIQPNGFRSQKIYVSGEVSQPGFFPITDVPTRLSDAIAQAGGLSKEADLSNVTLQRNNQTVVLDAYRLLYQGDLSQNILLKNGDVLNIPDRRLRKVFLMGEVVQPSSFIMPVGKLTLAEVLSDIGGINQNTANAQQVYVIRQAVVDAASQPKLNIYHLDSTSPTSVLYADQFEMQPRDVVYVDPVRLVRINRLLGTILPSLQVLPAVRSNIRVLEGE</sequence>
<evidence type="ECO:0000256" key="3">
    <source>
        <dbReference type="ARBA" id="ARBA00022448"/>
    </source>
</evidence>
<accession>A0ABX6N969</accession>
<dbReference type="InterPro" id="IPR003715">
    <property type="entry name" value="Poly_export_N"/>
</dbReference>
<keyword evidence="10" id="KW-0626">Porin</keyword>